<evidence type="ECO:0000313" key="3">
    <source>
        <dbReference type="Proteomes" id="UP000053477"/>
    </source>
</evidence>
<feature type="non-terminal residue" evidence="2">
    <location>
        <position position="1"/>
    </location>
</feature>
<dbReference type="InParanoid" id="A0A0H2REJ2"/>
<reference evidence="2 3" key="1">
    <citation type="submission" date="2015-04" db="EMBL/GenBank/DDBJ databases">
        <title>Complete genome sequence of Schizopora paradoxa KUC8140, a cosmopolitan wood degrader in East Asia.</title>
        <authorList>
            <consortium name="DOE Joint Genome Institute"/>
            <person name="Min B."/>
            <person name="Park H."/>
            <person name="Jang Y."/>
            <person name="Kim J.-J."/>
            <person name="Kim K.H."/>
            <person name="Pangilinan J."/>
            <person name="Lipzen A."/>
            <person name="Riley R."/>
            <person name="Grigoriev I.V."/>
            <person name="Spatafora J.W."/>
            <person name="Choi I.-G."/>
        </authorList>
    </citation>
    <scope>NUCLEOTIDE SEQUENCE [LARGE SCALE GENOMIC DNA]</scope>
    <source>
        <strain evidence="2 3">KUC8140</strain>
    </source>
</reference>
<sequence>IRQGYSSDPFWKKIKAAPEQFKAFTWKDGLVYTTNPSKAIVLGIPNVKFGKRNTIGVLLEVAHQTLGHMGAQRTEEYVRRFYWW</sequence>
<proteinExistence type="predicted"/>
<dbReference type="EMBL" id="KQ086030">
    <property type="protein sequence ID" value="KLO10285.1"/>
    <property type="molecule type" value="Genomic_DNA"/>
</dbReference>
<dbReference type="Pfam" id="PF17921">
    <property type="entry name" value="Integrase_H2C2"/>
    <property type="match status" value="1"/>
</dbReference>
<dbReference type="OrthoDB" id="3249394at2759"/>
<dbReference type="AlphaFoldDB" id="A0A0H2REJ2"/>
<accession>A0A0H2REJ2</accession>
<name>A0A0H2REJ2_9AGAM</name>
<dbReference type="STRING" id="27342.A0A0H2REJ2"/>
<dbReference type="InterPro" id="IPR041588">
    <property type="entry name" value="Integrase_H2C2"/>
</dbReference>
<evidence type="ECO:0000259" key="1">
    <source>
        <dbReference type="Pfam" id="PF17921"/>
    </source>
</evidence>
<gene>
    <name evidence="2" type="ORF">SCHPADRAFT_804134</name>
</gene>
<organism evidence="2 3">
    <name type="scientific">Schizopora paradoxa</name>
    <dbReference type="NCBI Taxonomy" id="27342"/>
    <lineage>
        <taxon>Eukaryota</taxon>
        <taxon>Fungi</taxon>
        <taxon>Dikarya</taxon>
        <taxon>Basidiomycota</taxon>
        <taxon>Agaricomycotina</taxon>
        <taxon>Agaricomycetes</taxon>
        <taxon>Hymenochaetales</taxon>
        <taxon>Schizoporaceae</taxon>
        <taxon>Schizopora</taxon>
    </lineage>
</organism>
<keyword evidence="3" id="KW-1185">Reference proteome</keyword>
<dbReference type="Proteomes" id="UP000053477">
    <property type="component" value="Unassembled WGS sequence"/>
</dbReference>
<protein>
    <recommendedName>
        <fullName evidence="1">Integrase zinc-binding domain-containing protein</fullName>
    </recommendedName>
</protein>
<feature type="non-terminal residue" evidence="2">
    <location>
        <position position="84"/>
    </location>
</feature>
<feature type="domain" description="Integrase zinc-binding" evidence="1">
    <location>
        <begin position="57"/>
        <end position="84"/>
    </location>
</feature>
<evidence type="ECO:0000313" key="2">
    <source>
        <dbReference type="EMBL" id="KLO10285.1"/>
    </source>
</evidence>
<dbReference type="Gene3D" id="1.10.340.70">
    <property type="match status" value="1"/>
</dbReference>